<comment type="catalytic activity">
    <reaction evidence="8">
        <text>a ubiquinone + n Na(+)(in) + NADH + H(+) = a ubiquinol + n Na(+)(out) + NAD(+)</text>
        <dbReference type="Rhea" id="RHEA:47748"/>
        <dbReference type="Rhea" id="RHEA-COMP:9565"/>
        <dbReference type="Rhea" id="RHEA-COMP:9566"/>
        <dbReference type="ChEBI" id="CHEBI:15378"/>
        <dbReference type="ChEBI" id="CHEBI:16389"/>
        <dbReference type="ChEBI" id="CHEBI:17976"/>
        <dbReference type="ChEBI" id="CHEBI:29101"/>
        <dbReference type="ChEBI" id="CHEBI:57540"/>
        <dbReference type="ChEBI" id="CHEBI:57945"/>
        <dbReference type="EC" id="7.2.1.1"/>
    </reaction>
</comment>
<dbReference type="InterPro" id="IPR056148">
    <property type="entry name" value="NQRA_2nd"/>
</dbReference>
<keyword evidence="1 8" id="KW-0813">Transport</keyword>
<feature type="domain" description="NqrA second alpha/beta" evidence="11">
    <location>
        <begin position="113"/>
        <end position="257"/>
    </location>
</feature>
<dbReference type="Proteomes" id="UP001589769">
    <property type="component" value="Unassembled WGS sequence"/>
</dbReference>
<dbReference type="EMBL" id="JBHLWA010000035">
    <property type="protein sequence ID" value="MFC0323469.1"/>
    <property type="molecule type" value="Genomic_DNA"/>
</dbReference>
<evidence type="ECO:0000259" key="10">
    <source>
        <dbReference type="Pfam" id="PF11973"/>
    </source>
</evidence>
<dbReference type="PANTHER" id="PTHR37839">
    <property type="entry name" value="NA(+)-TRANSLOCATING NADH-QUINONE REDUCTASE SUBUNIT A"/>
    <property type="match status" value="1"/>
</dbReference>
<reference evidence="12 13" key="1">
    <citation type="submission" date="2024-09" db="EMBL/GenBank/DDBJ databases">
        <authorList>
            <person name="Sun Q."/>
            <person name="Mori K."/>
        </authorList>
    </citation>
    <scope>NUCLEOTIDE SEQUENCE [LARGE SCALE GENOMIC DNA]</scope>
    <source>
        <strain evidence="12 13">CCM 7538</strain>
    </source>
</reference>
<dbReference type="Pfam" id="PF24836">
    <property type="entry name" value="NQRA_2nd"/>
    <property type="match status" value="1"/>
</dbReference>
<evidence type="ECO:0000259" key="9">
    <source>
        <dbReference type="Pfam" id="PF05896"/>
    </source>
</evidence>
<evidence type="ECO:0000256" key="4">
    <source>
        <dbReference type="ARBA" id="ARBA00023053"/>
    </source>
</evidence>
<evidence type="ECO:0000256" key="7">
    <source>
        <dbReference type="ARBA" id="ARBA00023201"/>
    </source>
</evidence>
<evidence type="ECO:0000256" key="5">
    <source>
        <dbReference type="ARBA" id="ARBA00023065"/>
    </source>
</evidence>
<dbReference type="HAMAP" id="MF_00425">
    <property type="entry name" value="NqrA"/>
    <property type="match status" value="1"/>
</dbReference>
<evidence type="ECO:0000256" key="8">
    <source>
        <dbReference type="HAMAP-Rule" id="MF_00425"/>
    </source>
</evidence>
<comment type="function">
    <text evidence="8">NQR complex catalyzes the reduction of ubiquinone-1 to ubiquinol by two successive reactions, coupled with the transport of Na(+) ions from the cytoplasm to the periplasm. NqrA to NqrE are probably involved in the second step, the conversion of ubisemiquinone to ubiquinol.</text>
</comment>
<evidence type="ECO:0000256" key="2">
    <source>
        <dbReference type="ARBA" id="ARBA00022967"/>
    </source>
</evidence>
<accession>A0ABV6HX65</accession>
<evidence type="ECO:0000256" key="3">
    <source>
        <dbReference type="ARBA" id="ARBA00023027"/>
    </source>
</evidence>
<dbReference type="NCBIfam" id="TIGR01936">
    <property type="entry name" value="nqrA"/>
    <property type="match status" value="1"/>
</dbReference>
<keyword evidence="6 8" id="KW-0830">Ubiquinone</keyword>
<proteinExistence type="inferred from homology"/>
<evidence type="ECO:0000313" key="13">
    <source>
        <dbReference type="Proteomes" id="UP001589769"/>
    </source>
</evidence>
<evidence type="ECO:0000259" key="11">
    <source>
        <dbReference type="Pfam" id="PF24836"/>
    </source>
</evidence>
<keyword evidence="5 8" id="KW-0406">Ion transport</keyword>
<evidence type="ECO:0000256" key="6">
    <source>
        <dbReference type="ARBA" id="ARBA00023075"/>
    </source>
</evidence>
<dbReference type="PANTHER" id="PTHR37839:SF1">
    <property type="entry name" value="NA(+)-TRANSLOCATING NADH-QUINONE REDUCTASE SUBUNIT A"/>
    <property type="match status" value="1"/>
</dbReference>
<dbReference type="EC" id="7.2.1.1" evidence="8"/>
<feature type="domain" description="NqrA N-terminal barrel-sandwich hybrid" evidence="9">
    <location>
        <begin position="2"/>
        <end position="94"/>
    </location>
</feature>
<dbReference type="InterPro" id="IPR056147">
    <property type="entry name" value="NQRA_N"/>
</dbReference>
<dbReference type="NCBIfam" id="NF003759">
    <property type="entry name" value="PRK05352.1-2"/>
    <property type="match status" value="1"/>
</dbReference>
<feature type="domain" description="Na(+)-translocating NADH-quinone reductase subunit A C-terminal" evidence="10">
    <location>
        <begin position="262"/>
        <end position="311"/>
    </location>
</feature>
<gene>
    <name evidence="8" type="primary">nqrA</name>
    <name evidence="12" type="ORF">ACFFHT_07840</name>
</gene>
<sequence length="446" mass="48003">MITIKKGLDLPIAGKPAQVIHDGATISEVAVLGEEYVGMRPSMKVREGDVVKKGQVLFEDKKNPGVIFTAPASGTVTAINRGAKRVLQSVVIKLEGNEQVTFAKYSVDQLATLTDEQVKQNLIDSGLWTAFRTRPFSKVPAVDSKPSSIFVNAMDTNPLAADPAVIIKENAEAFQHGLTVLSRLHDGKLFVCKAAGASVPSINAANVQVEEFAGPHPAGLSGTHIHFLDPVSISKVVWYINYQDVIAIGKLFTTGELSVERVVSLAGPQVKNPRLVRTRLGANLNELTSGELATGENRVISGSVLNGAIAKDPVAYLGRYHQQVSVIAEGREKEFLGWISPGANKFSITRTVLGHFGKKLFNFTSAVNGGHRAMVPIGNYERVMPLDIIPTLLLRDLSVGDTDSAQLLGCLELDEEDLALCTFVCPGKNEYGPMLRAALDKIEKEG</sequence>
<organism evidence="12 13">
    <name type="scientific">Gallibacterium melopsittaci</name>
    <dbReference type="NCBI Taxonomy" id="516063"/>
    <lineage>
        <taxon>Bacteria</taxon>
        <taxon>Pseudomonadati</taxon>
        <taxon>Pseudomonadota</taxon>
        <taxon>Gammaproteobacteria</taxon>
        <taxon>Pasteurellales</taxon>
        <taxon>Pasteurellaceae</taxon>
        <taxon>Gallibacterium</taxon>
    </lineage>
</organism>
<dbReference type="InterPro" id="IPR008703">
    <property type="entry name" value="NqrA"/>
</dbReference>
<comment type="subunit">
    <text evidence="8">Composed of six subunits; NqrA, NqrB, NqrC, NqrD, NqrE and NqrF.</text>
</comment>
<dbReference type="Gene3D" id="2.40.50.100">
    <property type="match status" value="1"/>
</dbReference>
<evidence type="ECO:0000313" key="12">
    <source>
        <dbReference type="EMBL" id="MFC0323469.1"/>
    </source>
</evidence>
<dbReference type="RefSeq" id="WP_382375106.1">
    <property type="nucleotide sequence ID" value="NZ_JBHLWA010000035.1"/>
</dbReference>
<evidence type="ECO:0000256" key="1">
    <source>
        <dbReference type="ARBA" id="ARBA00022448"/>
    </source>
</evidence>
<keyword evidence="7 8" id="KW-0739">Sodium transport</keyword>
<keyword evidence="2 8" id="KW-1278">Translocase</keyword>
<comment type="caution">
    <text evidence="12">The sequence shown here is derived from an EMBL/GenBank/DDBJ whole genome shotgun (WGS) entry which is preliminary data.</text>
</comment>
<keyword evidence="3 8" id="KW-0520">NAD</keyword>
<dbReference type="Pfam" id="PF11973">
    <property type="entry name" value="NQRA_SLBB"/>
    <property type="match status" value="1"/>
</dbReference>
<comment type="similarity">
    <text evidence="8">Belongs to the NqrA family.</text>
</comment>
<keyword evidence="13" id="KW-1185">Reference proteome</keyword>
<keyword evidence="4 8" id="KW-0915">Sodium</keyword>
<dbReference type="Pfam" id="PF05896">
    <property type="entry name" value="NQRA_N"/>
    <property type="match status" value="1"/>
</dbReference>
<dbReference type="InterPro" id="IPR022615">
    <property type="entry name" value="NqrA_C_domain"/>
</dbReference>
<name>A0ABV6HX65_9PAST</name>
<protein>
    <recommendedName>
        <fullName evidence="8">Na(+)-translocating NADH-quinone reductase subunit A</fullName>
        <shortName evidence="8">Na(+)-NQR subunit A</shortName>
        <shortName evidence="8">Na(+)-translocating NQR subunit A</shortName>
        <ecNumber evidence="8">7.2.1.1</ecNumber>
    </recommendedName>
    <alternativeName>
        <fullName evidence="8">NQR complex subunit A</fullName>
    </alternativeName>
    <alternativeName>
        <fullName evidence="8">NQR-1 subunit A</fullName>
    </alternativeName>
</protein>